<name>A0A6I8MEF8_9FUSO</name>
<dbReference type="Proteomes" id="UP000419017">
    <property type="component" value="Unassembled WGS sequence"/>
</dbReference>
<evidence type="ECO:0000313" key="3">
    <source>
        <dbReference type="Proteomes" id="UP000419017"/>
    </source>
</evidence>
<gene>
    <name evidence="2" type="ORF">OMES3154_00757</name>
</gene>
<evidence type="ECO:0000313" key="2">
    <source>
        <dbReference type="EMBL" id="VWL85472.1"/>
    </source>
</evidence>
<dbReference type="AlphaFoldDB" id="A0A6I8MEF8"/>
<feature type="transmembrane region" description="Helical" evidence="1">
    <location>
        <begin position="93"/>
        <end position="115"/>
    </location>
</feature>
<feature type="transmembrane region" description="Helical" evidence="1">
    <location>
        <begin position="12"/>
        <end position="31"/>
    </location>
</feature>
<feature type="transmembrane region" description="Helical" evidence="1">
    <location>
        <begin position="195"/>
        <end position="217"/>
    </location>
</feature>
<accession>A0A6I8MEF8</accession>
<dbReference type="EMBL" id="CABWIB010000001">
    <property type="protein sequence ID" value="VWL85472.1"/>
    <property type="molecule type" value="Genomic_DNA"/>
</dbReference>
<feature type="transmembrane region" description="Helical" evidence="1">
    <location>
        <begin position="121"/>
        <end position="145"/>
    </location>
</feature>
<dbReference type="InterPro" id="IPR011737">
    <property type="entry name" value="CHP02206_TP0381"/>
</dbReference>
<evidence type="ECO:0008006" key="4">
    <source>
        <dbReference type="Google" id="ProtNLM"/>
    </source>
</evidence>
<dbReference type="NCBIfam" id="TIGR02206">
    <property type="entry name" value="intg_mem_TP0381"/>
    <property type="match status" value="1"/>
</dbReference>
<keyword evidence="1" id="KW-0472">Membrane</keyword>
<dbReference type="Pfam" id="PF14808">
    <property type="entry name" value="TMEM164"/>
    <property type="match status" value="1"/>
</dbReference>
<feature type="transmembrane region" description="Helical" evidence="1">
    <location>
        <begin position="152"/>
        <end position="170"/>
    </location>
</feature>
<keyword evidence="1" id="KW-0812">Transmembrane</keyword>
<protein>
    <recommendedName>
        <fullName evidence="4">Integral membrane protein</fullName>
    </recommendedName>
</protein>
<proteinExistence type="predicted"/>
<feature type="transmembrane region" description="Helical" evidence="1">
    <location>
        <begin position="43"/>
        <end position="61"/>
    </location>
</feature>
<sequence>MYKFTYFNNVHIKTILFCLIVGLIMIALPFFVKGLEKTRYTVYLGYLIILVKIADSIYRYVYENESIIETMPLNLCNIAVLIAGVYFITKKNILINIVYFFSLGAVLAILLPGIGSYNTKMYPYFFMAAHMMELIALVYAFIWLNAKITKKGLITSITLYLVLSVLVKIFDNLTGMNFMYLNDYIIPFMSVIKPIILYDVVLISLFVLSMIIAYLPFRNRKK</sequence>
<keyword evidence="1" id="KW-1133">Transmembrane helix</keyword>
<reference evidence="2 3" key="1">
    <citation type="submission" date="2019-10" db="EMBL/GenBank/DDBJ databases">
        <authorList>
            <person name="Blom J."/>
        </authorList>
    </citation>
    <scope>NUCLEOTIDE SEQUENCE [LARGE SCALE GENOMIC DNA]</scope>
    <source>
        <strain evidence="2 3">ES3154-GLU</strain>
    </source>
</reference>
<keyword evidence="3" id="KW-1185">Reference proteome</keyword>
<feature type="transmembrane region" description="Helical" evidence="1">
    <location>
        <begin position="67"/>
        <end position="88"/>
    </location>
</feature>
<evidence type="ECO:0000256" key="1">
    <source>
        <dbReference type="SAM" id="Phobius"/>
    </source>
</evidence>
<dbReference type="RefSeq" id="WP_156683466.1">
    <property type="nucleotide sequence ID" value="NZ_CABWIB010000001.1"/>
</dbReference>
<organism evidence="2 3">
    <name type="scientific">Oceanivirga miroungae</name>
    <dbReference type="NCBI Taxonomy" id="1130046"/>
    <lineage>
        <taxon>Bacteria</taxon>
        <taxon>Fusobacteriati</taxon>
        <taxon>Fusobacteriota</taxon>
        <taxon>Fusobacteriia</taxon>
        <taxon>Fusobacteriales</taxon>
        <taxon>Leptotrichiaceae</taxon>
        <taxon>Oceanivirga</taxon>
    </lineage>
</organism>